<feature type="transmembrane region" description="Helical" evidence="1">
    <location>
        <begin position="34"/>
        <end position="54"/>
    </location>
</feature>
<accession>A0A1I5FAE3</accession>
<feature type="transmembrane region" description="Helical" evidence="1">
    <location>
        <begin position="60"/>
        <end position="77"/>
    </location>
</feature>
<gene>
    <name evidence="2" type="ORF">SAMN05216386_2948</name>
</gene>
<dbReference type="Proteomes" id="UP000183107">
    <property type="component" value="Unassembled WGS sequence"/>
</dbReference>
<evidence type="ECO:0000313" key="3">
    <source>
        <dbReference type="Proteomes" id="UP000183107"/>
    </source>
</evidence>
<keyword evidence="1" id="KW-1133">Transmembrane helix</keyword>
<evidence type="ECO:0000313" key="2">
    <source>
        <dbReference type="EMBL" id="SFO20650.1"/>
    </source>
</evidence>
<protein>
    <submittedName>
        <fullName evidence="2">Uncharacterized protein</fullName>
    </submittedName>
</protein>
<keyword evidence="3" id="KW-1185">Reference proteome</keyword>
<organism evidence="2 3">
    <name type="scientific">Nitrosospira briensis</name>
    <dbReference type="NCBI Taxonomy" id="35799"/>
    <lineage>
        <taxon>Bacteria</taxon>
        <taxon>Pseudomonadati</taxon>
        <taxon>Pseudomonadota</taxon>
        <taxon>Betaproteobacteria</taxon>
        <taxon>Nitrosomonadales</taxon>
        <taxon>Nitrosomonadaceae</taxon>
        <taxon>Nitrosospira</taxon>
    </lineage>
</organism>
<dbReference type="EMBL" id="FOVJ01000011">
    <property type="protein sequence ID" value="SFO20650.1"/>
    <property type="molecule type" value="Genomic_DNA"/>
</dbReference>
<dbReference type="OrthoDB" id="8562371at2"/>
<name>A0A1I5FAE3_9PROT</name>
<keyword evidence="1" id="KW-0472">Membrane</keyword>
<dbReference type="AlphaFoldDB" id="A0A1I5FAE3"/>
<proteinExistence type="predicted"/>
<reference evidence="3" key="1">
    <citation type="submission" date="2016-10" db="EMBL/GenBank/DDBJ databases">
        <authorList>
            <person name="Varghese N."/>
        </authorList>
    </citation>
    <scope>NUCLEOTIDE SEQUENCE [LARGE SCALE GENOMIC DNA]</scope>
    <source>
        <strain evidence="3">Nsp8</strain>
    </source>
</reference>
<sequence length="105" mass="12300">MDLTNWTDNELVSVREKLQSWRDQREEPTWGNKFLNWTGYMGAFAFLSGLTDIFFGGPNVSNGLLIVLGVLACFSWYRGEKQRKKNISFLEELDQELSRRGRKYK</sequence>
<dbReference type="RefSeq" id="WP_074798718.1">
    <property type="nucleotide sequence ID" value="NZ_FOVJ01000011.1"/>
</dbReference>
<keyword evidence="1" id="KW-0812">Transmembrane</keyword>
<evidence type="ECO:0000256" key="1">
    <source>
        <dbReference type="SAM" id="Phobius"/>
    </source>
</evidence>